<protein>
    <submittedName>
        <fullName evidence="1">Amidase</fullName>
    </submittedName>
</protein>
<name>T1A909_9ZZZZ</name>
<proteinExistence type="predicted"/>
<reference evidence="1" key="1">
    <citation type="submission" date="2013-08" db="EMBL/GenBank/DDBJ databases">
        <authorList>
            <person name="Mendez C."/>
            <person name="Richter M."/>
            <person name="Ferrer M."/>
            <person name="Sanchez J."/>
        </authorList>
    </citation>
    <scope>NUCLEOTIDE SEQUENCE</scope>
</reference>
<sequence length="87" mass="9705">MVKVDDYHMAPLEKNENLVLLTELKVDMNAYLAGSPPAVKSRTLAGLIAFDDSHPREMRWFGQSLFLQAERTKGAGADPAYTPRARD</sequence>
<comment type="caution">
    <text evidence="1">The sequence shown here is derived from an EMBL/GenBank/DDBJ whole genome shotgun (WGS) entry which is preliminary data.</text>
</comment>
<reference evidence="1" key="2">
    <citation type="journal article" date="2014" name="ISME J.">
        <title>Microbial stratification in low pH oxic and suboxic macroscopic growths along an acid mine drainage.</title>
        <authorList>
            <person name="Mendez-Garcia C."/>
            <person name="Mesa V."/>
            <person name="Sprenger R.R."/>
            <person name="Richter M."/>
            <person name="Diez M.S."/>
            <person name="Solano J."/>
            <person name="Bargiela R."/>
            <person name="Golyshina O.V."/>
            <person name="Manteca A."/>
            <person name="Ramos J.L."/>
            <person name="Gallego J.R."/>
            <person name="Llorente I."/>
            <person name="Martins Dos Santos V.A."/>
            <person name="Jensen O.N."/>
            <person name="Pelaez A.I."/>
            <person name="Sanchez J."/>
            <person name="Ferrer M."/>
        </authorList>
    </citation>
    <scope>NUCLEOTIDE SEQUENCE</scope>
</reference>
<evidence type="ECO:0000313" key="1">
    <source>
        <dbReference type="EMBL" id="EQD57116.1"/>
    </source>
</evidence>
<accession>T1A909</accession>
<organism evidence="1">
    <name type="scientific">mine drainage metagenome</name>
    <dbReference type="NCBI Taxonomy" id="410659"/>
    <lineage>
        <taxon>unclassified sequences</taxon>
        <taxon>metagenomes</taxon>
        <taxon>ecological metagenomes</taxon>
    </lineage>
</organism>
<gene>
    <name evidence="1" type="ORF">B1A_11237</name>
</gene>
<feature type="non-terminal residue" evidence="1">
    <location>
        <position position="87"/>
    </location>
</feature>
<dbReference type="AlphaFoldDB" id="T1A909"/>
<dbReference type="EMBL" id="AUZX01008024">
    <property type="protein sequence ID" value="EQD57116.1"/>
    <property type="molecule type" value="Genomic_DNA"/>
</dbReference>